<dbReference type="EMBL" id="SDMP01000005">
    <property type="protein sequence ID" value="RYR59683.1"/>
    <property type="molecule type" value="Genomic_DNA"/>
</dbReference>
<dbReference type="InterPro" id="IPR012463">
    <property type="entry name" value="Ninja_motif"/>
</dbReference>
<accession>A0A445D946</accession>
<evidence type="ECO:0000259" key="2">
    <source>
        <dbReference type="Pfam" id="PF07897"/>
    </source>
</evidence>
<feature type="transmembrane region" description="Helical" evidence="1">
    <location>
        <begin position="89"/>
        <end position="108"/>
    </location>
</feature>
<reference evidence="3 4" key="1">
    <citation type="submission" date="2019-01" db="EMBL/GenBank/DDBJ databases">
        <title>Sequencing of cultivated peanut Arachis hypogaea provides insights into genome evolution and oil improvement.</title>
        <authorList>
            <person name="Chen X."/>
        </authorList>
    </citation>
    <scope>NUCLEOTIDE SEQUENCE [LARGE SCALE GENOMIC DNA]</scope>
    <source>
        <strain evidence="4">cv. Fuhuasheng</strain>
        <tissue evidence="3">Leaves</tissue>
    </source>
</reference>
<keyword evidence="4" id="KW-1185">Reference proteome</keyword>
<dbReference type="Pfam" id="PF07897">
    <property type="entry name" value="EAR"/>
    <property type="match status" value="1"/>
</dbReference>
<organism evidence="3 4">
    <name type="scientific">Arachis hypogaea</name>
    <name type="common">Peanut</name>
    <dbReference type="NCBI Taxonomy" id="3818"/>
    <lineage>
        <taxon>Eukaryota</taxon>
        <taxon>Viridiplantae</taxon>
        <taxon>Streptophyta</taxon>
        <taxon>Embryophyta</taxon>
        <taxon>Tracheophyta</taxon>
        <taxon>Spermatophyta</taxon>
        <taxon>Magnoliopsida</taxon>
        <taxon>eudicotyledons</taxon>
        <taxon>Gunneridae</taxon>
        <taxon>Pentapetalae</taxon>
        <taxon>rosids</taxon>
        <taxon>fabids</taxon>
        <taxon>Fabales</taxon>
        <taxon>Fabaceae</taxon>
        <taxon>Papilionoideae</taxon>
        <taxon>50 kb inversion clade</taxon>
        <taxon>dalbergioids sensu lato</taxon>
        <taxon>Dalbergieae</taxon>
        <taxon>Pterocarpus clade</taxon>
        <taxon>Arachis</taxon>
    </lineage>
</organism>
<name>A0A445D946_ARAHY</name>
<proteinExistence type="predicted"/>
<evidence type="ECO:0000313" key="3">
    <source>
        <dbReference type="EMBL" id="RYR59683.1"/>
    </source>
</evidence>
<keyword evidence="1" id="KW-0472">Membrane</keyword>
<evidence type="ECO:0000256" key="1">
    <source>
        <dbReference type="SAM" id="Phobius"/>
    </source>
</evidence>
<keyword evidence="1" id="KW-0812">Transmembrane</keyword>
<gene>
    <name evidence="3" type="ORF">Ahy_A05g025602</name>
</gene>
<comment type="caution">
    <text evidence="3">The sequence shown here is derived from an EMBL/GenBank/DDBJ whole genome shotgun (WGS) entry which is preliminary data.</text>
</comment>
<protein>
    <recommendedName>
        <fullName evidence="2">Ethylene-responsive binding factor-associated repression domain-containing protein</fullName>
    </recommendedName>
</protein>
<keyword evidence="1" id="KW-1133">Transmembrane helix</keyword>
<dbReference type="AlphaFoldDB" id="A0A445D946"/>
<feature type="domain" description="Ethylene-responsive binding factor-associated repression" evidence="2">
    <location>
        <begin position="48"/>
        <end position="80"/>
    </location>
</feature>
<sequence length="109" mass="12648">MAQVVEKREYNITRMSDFSRDLLKKFMFVNHHHHHELQQQQHRHGDGDAEQEIELSLGLLMNSCFGVDPTAKKIRTTSILEFSLSKMKIITITIIIIIIKILGVTLITY</sequence>
<dbReference type="Proteomes" id="UP000289738">
    <property type="component" value="Chromosome A05"/>
</dbReference>
<evidence type="ECO:0000313" key="4">
    <source>
        <dbReference type="Proteomes" id="UP000289738"/>
    </source>
</evidence>